<dbReference type="PATRIC" id="fig|1050174.4.peg.1784"/>
<gene>
    <name evidence="4" type="ORF">CEPID_08865</name>
</gene>
<evidence type="ECO:0000313" key="4">
    <source>
        <dbReference type="EMBL" id="AKK03619.1"/>
    </source>
</evidence>
<accession>A0A0G3GR99</accession>
<feature type="compositionally biased region" description="Low complexity" evidence="3">
    <location>
        <begin position="46"/>
        <end position="66"/>
    </location>
</feature>
<sequence>MAARKTALASIGGLALVIAASFFGFDLTSNSSDSNKQAATHTAQPSATAQGSRATSTARSTSASNTPKQNASKQGTSGLPTCPVATLPDQARDVIGDIKAGGPFQYPDNDGVHFGNFENKLPRNNYREYTVETPGLGHRGAKRIVTGGGSDRNPDTWFFTSDHYENFCEIPDAE</sequence>
<name>A0A0G3GR99_9CORY</name>
<evidence type="ECO:0000256" key="2">
    <source>
        <dbReference type="ARBA" id="ARBA00022801"/>
    </source>
</evidence>
<dbReference type="RefSeq" id="WP_144413493.1">
    <property type="nucleotide sequence ID" value="NZ_CP011541.1"/>
</dbReference>
<dbReference type="KEGG" id="cei:CEPID_08865"/>
<feature type="compositionally biased region" description="Polar residues" evidence="3">
    <location>
        <begin position="30"/>
        <end position="45"/>
    </location>
</feature>
<dbReference type="Gene3D" id="3.10.450.30">
    <property type="entry name" value="Microbial ribonucleases"/>
    <property type="match status" value="1"/>
</dbReference>
<keyword evidence="2 4" id="KW-0378">Hydrolase</keyword>
<reference evidence="4 5" key="1">
    <citation type="submission" date="2015-05" db="EMBL/GenBank/DDBJ databases">
        <title>Complete genome sequence of Corynebacterium epidermidicanis DSM 45586, isolated from the skin of a dog suffering from pruritus.</title>
        <authorList>
            <person name="Ruckert C."/>
            <person name="Albersmeier A."/>
            <person name="Winkler A."/>
            <person name="Tauch A."/>
        </authorList>
    </citation>
    <scope>NUCLEOTIDE SEQUENCE [LARGE SCALE GENOMIC DNA]</scope>
    <source>
        <strain evidence="4 5">DSM 45586</strain>
    </source>
</reference>
<evidence type="ECO:0000313" key="5">
    <source>
        <dbReference type="Proteomes" id="UP000035368"/>
    </source>
</evidence>
<evidence type="ECO:0000256" key="1">
    <source>
        <dbReference type="ARBA" id="ARBA00022722"/>
    </source>
</evidence>
<dbReference type="AlphaFoldDB" id="A0A0G3GR99"/>
<feature type="region of interest" description="Disordered" evidence="3">
    <location>
        <begin position="30"/>
        <end position="84"/>
    </location>
</feature>
<dbReference type="InterPro" id="IPR000026">
    <property type="entry name" value="N1-like"/>
</dbReference>
<dbReference type="STRING" id="1050174.CEPID_08865"/>
<dbReference type="Proteomes" id="UP000035368">
    <property type="component" value="Chromosome"/>
</dbReference>
<dbReference type="EC" id="3.1.27.3" evidence="4"/>
<feature type="compositionally biased region" description="Polar residues" evidence="3">
    <location>
        <begin position="67"/>
        <end position="79"/>
    </location>
</feature>
<dbReference type="InterPro" id="IPR016191">
    <property type="entry name" value="Ribonuclease/ribotoxin"/>
</dbReference>
<protein>
    <submittedName>
        <fullName evidence="4">Guanyl-specific ribonuclease Sa</fullName>
        <ecNumber evidence="4">3.1.27.3</ecNumber>
    </submittedName>
</protein>
<dbReference type="Pfam" id="PF00545">
    <property type="entry name" value="Ribonuclease"/>
    <property type="match status" value="1"/>
</dbReference>
<dbReference type="GO" id="GO:0016787">
    <property type="term" value="F:hydrolase activity"/>
    <property type="evidence" value="ECO:0007669"/>
    <property type="project" value="UniProtKB-KW"/>
</dbReference>
<dbReference type="OrthoDB" id="5326845at2"/>
<evidence type="ECO:0000256" key="3">
    <source>
        <dbReference type="SAM" id="MobiDB-lite"/>
    </source>
</evidence>
<dbReference type="EMBL" id="CP011541">
    <property type="protein sequence ID" value="AKK03619.1"/>
    <property type="molecule type" value="Genomic_DNA"/>
</dbReference>
<keyword evidence="1" id="KW-0540">Nuclease</keyword>
<dbReference type="GO" id="GO:0003723">
    <property type="term" value="F:RNA binding"/>
    <property type="evidence" value="ECO:0007669"/>
    <property type="project" value="InterPro"/>
</dbReference>
<dbReference type="GO" id="GO:0004521">
    <property type="term" value="F:RNA endonuclease activity"/>
    <property type="evidence" value="ECO:0007669"/>
    <property type="project" value="InterPro"/>
</dbReference>
<organism evidence="4 5">
    <name type="scientific">Corynebacterium epidermidicanis</name>
    <dbReference type="NCBI Taxonomy" id="1050174"/>
    <lineage>
        <taxon>Bacteria</taxon>
        <taxon>Bacillati</taxon>
        <taxon>Actinomycetota</taxon>
        <taxon>Actinomycetes</taxon>
        <taxon>Mycobacteriales</taxon>
        <taxon>Corynebacteriaceae</taxon>
        <taxon>Corynebacterium</taxon>
    </lineage>
</organism>
<proteinExistence type="predicted"/>
<dbReference type="SUPFAM" id="SSF53933">
    <property type="entry name" value="Microbial ribonucleases"/>
    <property type="match status" value="1"/>
</dbReference>
<keyword evidence="5" id="KW-1185">Reference proteome</keyword>